<dbReference type="GeneID" id="25033035"/>
<reference evidence="3 4" key="1">
    <citation type="journal article" date="2011" name="Science">
        <title>Comparative functional genomics of the fission yeasts.</title>
        <authorList>
            <person name="Rhind N."/>
            <person name="Chen Z."/>
            <person name="Yassour M."/>
            <person name="Thompson D.A."/>
            <person name="Haas B.J."/>
            <person name="Habib N."/>
            <person name="Wapinski I."/>
            <person name="Roy S."/>
            <person name="Lin M.F."/>
            <person name="Heiman D.I."/>
            <person name="Young S.K."/>
            <person name="Furuya K."/>
            <person name="Guo Y."/>
            <person name="Pidoux A."/>
            <person name="Chen H.M."/>
            <person name="Robbertse B."/>
            <person name="Goldberg J.M."/>
            <person name="Aoki K."/>
            <person name="Bayne E.H."/>
            <person name="Berlin A.M."/>
            <person name="Desjardins C.A."/>
            <person name="Dobbs E."/>
            <person name="Dukaj L."/>
            <person name="Fan L."/>
            <person name="FitzGerald M.G."/>
            <person name="French C."/>
            <person name="Gujja S."/>
            <person name="Hansen K."/>
            <person name="Keifenheim D."/>
            <person name="Levin J.Z."/>
            <person name="Mosher R.A."/>
            <person name="Mueller C.A."/>
            <person name="Pfiffner J."/>
            <person name="Priest M."/>
            <person name="Russ C."/>
            <person name="Smialowska A."/>
            <person name="Swoboda P."/>
            <person name="Sykes S.M."/>
            <person name="Vaughn M."/>
            <person name="Vengrova S."/>
            <person name="Yoder R."/>
            <person name="Zeng Q."/>
            <person name="Allshire R."/>
            <person name="Baulcombe D."/>
            <person name="Birren B.W."/>
            <person name="Brown W."/>
            <person name="Ekwall K."/>
            <person name="Kellis M."/>
            <person name="Leatherwood J."/>
            <person name="Levin H."/>
            <person name="Margalit H."/>
            <person name="Martienssen R."/>
            <person name="Nieduszynski C.A."/>
            <person name="Spatafora J.W."/>
            <person name="Friedman N."/>
            <person name="Dalgaard J.Z."/>
            <person name="Baumann P."/>
            <person name="Niki H."/>
            <person name="Regev A."/>
            <person name="Nusbaum C."/>
        </authorList>
    </citation>
    <scope>NUCLEOTIDE SEQUENCE [LARGE SCALE GENOMIC DNA]</scope>
    <source>
        <strain evidence="4">yFS286</strain>
    </source>
</reference>
<keyword evidence="2" id="KW-0812">Transmembrane</keyword>
<feature type="compositionally biased region" description="Basic and acidic residues" evidence="1">
    <location>
        <begin position="39"/>
        <end position="59"/>
    </location>
</feature>
<accession>S9PSC1</accession>
<proteinExistence type="predicted"/>
<dbReference type="HOGENOM" id="CLU_173502_0_0_1"/>
<keyword evidence="4" id="KW-1185">Reference proteome</keyword>
<protein>
    <submittedName>
        <fullName evidence="3">Uncharacterized protein</fullName>
    </submittedName>
</protein>
<keyword evidence="2" id="KW-0472">Membrane</keyword>
<dbReference type="Proteomes" id="UP000016088">
    <property type="component" value="Unassembled WGS sequence"/>
</dbReference>
<dbReference type="VEuPathDB" id="FungiDB:SOCG_04071"/>
<evidence type="ECO:0000313" key="4">
    <source>
        <dbReference type="Proteomes" id="UP000016088"/>
    </source>
</evidence>
<evidence type="ECO:0000313" key="3">
    <source>
        <dbReference type="EMBL" id="EPX70887.1"/>
    </source>
</evidence>
<sequence length="107" mass="12945">MYSNNPRYDLAAYPGDPRRRLRKNVRFETPVKDDDDDEYHNFEDSDSDDQKFEDRNPRKRVDPIQHMLLIHRLNRISQSSKNTFLVLLVCFVFFFFILIGFFSLRSH</sequence>
<evidence type="ECO:0000256" key="2">
    <source>
        <dbReference type="SAM" id="Phobius"/>
    </source>
</evidence>
<dbReference type="RefSeq" id="XP_013020367.1">
    <property type="nucleotide sequence ID" value="XM_013164913.1"/>
</dbReference>
<dbReference type="OrthoDB" id="5389253at2759"/>
<feature type="region of interest" description="Disordered" evidence="1">
    <location>
        <begin position="24"/>
        <end position="59"/>
    </location>
</feature>
<name>S9PSC1_SCHOY</name>
<dbReference type="OMA" id="PIQHMLL"/>
<dbReference type="EMBL" id="KE503208">
    <property type="protein sequence ID" value="EPX70887.1"/>
    <property type="molecule type" value="Genomic_DNA"/>
</dbReference>
<dbReference type="AlphaFoldDB" id="S9PSC1"/>
<keyword evidence="2" id="KW-1133">Transmembrane helix</keyword>
<organism evidence="3 4">
    <name type="scientific">Schizosaccharomyces octosporus (strain yFS286)</name>
    <name type="common">Fission yeast</name>
    <name type="synonym">Octosporomyces octosporus</name>
    <dbReference type="NCBI Taxonomy" id="483514"/>
    <lineage>
        <taxon>Eukaryota</taxon>
        <taxon>Fungi</taxon>
        <taxon>Dikarya</taxon>
        <taxon>Ascomycota</taxon>
        <taxon>Taphrinomycotina</taxon>
        <taxon>Schizosaccharomycetes</taxon>
        <taxon>Schizosaccharomycetales</taxon>
        <taxon>Schizosaccharomycetaceae</taxon>
        <taxon>Schizosaccharomyces</taxon>
    </lineage>
</organism>
<feature type="transmembrane region" description="Helical" evidence="2">
    <location>
        <begin position="84"/>
        <end position="104"/>
    </location>
</feature>
<gene>
    <name evidence="3" type="ORF">SOCG_04071</name>
</gene>
<evidence type="ECO:0000256" key="1">
    <source>
        <dbReference type="SAM" id="MobiDB-lite"/>
    </source>
</evidence>